<dbReference type="InterPro" id="IPR004791">
    <property type="entry name" value="UvrC"/>
</dbReference>
<evidence type="ECO:0000313" key="10">
    <source>
        <dbReference type="EMBL" id="EAR13681.1"/>
    </source>
</evidence>
<keyword evidence="6 7" id="KW-0742">SOS response</keyword>
<dbReference type="PANTHER" id="PTHR30562:SF1">
    <property type="entry name" value="UVRABC SYSTEM PROTEIN C"/>
    <property type="match status" value="1"/>
</dbReference>
<keyword evidence="2 7" id="KW-0227">DNA damage</keyword>
<dbReference type="SUPFAM" id="SSF46600">
    <property type="entry name" value="C-terminal UvrC-binding domain of UvrB"/>
    <property type="match status" value="1"/>
</dbReference>
<dbReference type="InterPro" id="IPR050066">
    <property type="entry name" value="UvrABC_protein_C"/>
</dbReference>
<dbReference type="EMBL" id="AAOG01000001">
    <property type="protein sequence ID" value="EAR13681.1"/>
    <property type="molecule type" value="Genomic_DNA"/>
</dbReference>
<protein>
    <recommendedName>
        <fullName evidence="7">UvrABC system protein C</fullName>
        <shortName evidence="7">Protein UvrC</shortName>
    </recommendedName>
    <alternativeName>
        <fullName evidence="7">Excinuclease ABC subunit C</fullName>
    </alternativeName>
</protein>
<dbReference type="InterPro" id="IPR010994">
    <property type="entry name" value="RuvA_2-like"/>
</dbReference>
<dbReference type="InterPro" id="IPR001162">
    <property type="entry name" value="UvrC_RNase_H_dom"/>
</dbReference>
<accession>A4BXJ0</accession>
<dbReference type="SUPFAM" id="SSF47781">
    <property type="entry name" value="RuvA domain 2-like"/>
    <property type="match status" value="1"/>
</dbReference>
<dbReference type="HOGENOM" id="CLU_014841_3_2_10"/>
<evidence type="ECO:0000256" key="3">
    <source>
        <dbReference type="ARBA" id="ARBA00022769"/>
    </source>
</evidence>
<gene>
    <name evidence="7" type="primary">uvrC</name>
    <name evidence="10" type="ORF">PI23P_04267</name>
</gene>
<sequence>MTPSLELQIKTLPNEPGVYQYFDKNEVIIYIGKAKNLKKRVGSYFSKTHENGKTKVLVTKIVSIKHIVVETETDALLLENNLIKKHKPRYNILLKDDKTYPWICIKKERFPRIFMTRRVIKDGSEYFGPFTSIKTVRVLLDLIKELYPLRTCNFDLSYQNVSEGKHKVCLEYHLKNCKGACEGLETESHYNNSIKEIRNIIKGNFKESLDKFQEMMFLFAEKMEFEEAQKIKEKLNLLGNYQSKSTIINPAINNVDVFSIISDETHGYANFLKISNGAIIQSHTTEIKKKLAETDKELLELFIVEVRQRFNSISPEIYTPFKVDVGESLKVTVPILGDKKRIVELSERNAKYYKLEQLKQVQIVDPDRHVKRIMAQMKKDLRLTVEPRHIECFDNSNIQGTHPVAACVVFKDGKPSKKEYRHYNIKTVVGPDDFGSMEEVVFRRYKRLLEEKQPLPQLIIVDGGKGQLSSGLKSLELLGLRGKIAIIGIAKRLEEIYYPDDPIPLYLDKKSETLKITQYLRNEAHRFGITFHRNKRSKTAVKSELEEIPNVGVQTITTLLRKFKSAKRVKEASLEDLKVEIGHARAMKVYDYYHKKPV</sequence>
<dbReference type="GO" id="GO:0006289">
    <property type="term" value="P:nucleotide-excision repair"/>
    <property type="evidence" value="ECO:0007669"/>
    <property type="project" value="UniProtKB-UniRule"/>
</dbReference>
<dbReference type="Gene3D" id="1.10.150.20">
    <property type="entry name" value="5' to 3' exonuclease, C-terminal subdomain"/>
    <property type="match status" value="1"/>
</dbReference>
<keyword evidence="4 7" id="KW-0267">Excision nuclease</keyword>
<feature type="domain" description="GIY-YIG" evidence="8">
    <location>
        <begin position="14"/>
        <end position="92"/>
    </location>
</feature>
<dbReference type="GO" id="GO:0009380">
    <property type="term" value="C:excinuclease repair complex"/>
    <property type="evidence" value="ECO:0007669"/>
    <property type="project" value="InterPro"/>
</dbReference>
<evidence type="ECO:0000259" key="8">
    <source>
        <dbReference type="PROSITE" id="PS50164"/>
    </source>
</evidence>
<evidence type="ECO:0000256" key="6">
    <source>
        <dbReference type="ARBA" id="ARBA00023236"/>
    </source>
</evidence>
<dbReference type="RefSeq" id="WP_004569479.1">
    <property type="nucleotide sequence ID" value="NZ_CH724148.1"/>
</dbReference>
<dbReference type="SMART" id="SM00465">
    <property type="entry name" value="GIYc"/>
    <property type="match status" value="1"/>
</dbReference>
<dbReference type="eggNOG" id="COG0322">
    <property type="taxonomic scope" value="Bacteria"/>
</dbReference>
<keyword evidence="3 7" id="KW-0228">DNA excision</keyword>
<comment type="function">
    <text evidence="7">The UvrABC repair system catalyzes the recognition and processing of DNA lesions. UvrC both incises the 5' and 3' sides of the lesion. The N-terminal half is responsible for the 3' incision and the C-terminal half is responsible for the 5' incision.</text>
</comment>
<dbReference type="Gene3D" id="3.30.420.340">
    <property type="entry name" value="UvrC, RNAse H endonuclease domain"/>
    <property type="match status" value="1"/>
</dbReference>
<reference evidence="10 11" key="1">
    <citation type="submission" date="2006-02" db="EMBL/GenBank/DDBJ databases">
        <authorList>
            <person name="Murray A."/>
            <person name="Staley J."/>
            <person name="Ferriera S."/>
            <person name="Johnson J."/>
            <person name="Kravitz S."/>
            <person name="Halpern A."/>
            <person name="Remington K."/>
            <person name="Beeson K."/>
            <person name="Tran B."/>
            <person name="Rogers Y.-H."/>
            <person name="Friedman R."/>
            <person name="Venter J.C."/>
        </authorList>
    </citation>
    <scope>NUCLEOTIDE SEQUENCE [LARGE SCALE GENOMIC DNA]</scope>
    <source>
        <strain evidence="10 11">23-P</strain>
    </source>
</reference>
<evidence type="ECO:0000256" key="4">
    <source>
        <dbReference type="ARBA" id="ARBA00022881"/>
    </source>
</evidence>
<keyword evidence="1 7" id="KW-0963">Cytoplasm</keyword>
<dbReference type="NCBIfam" id="TIGR00194">
    <property type="entry name" value="uvrC"/>
    <property type="match status" value="1"/>
</dbReference>
<dbReference type="GO" id="GO:0003677">
    <property type="term" value="F:DNA binding"/>
    <property type="evidence" value="ECO:0007669"/>
    <property type="project" value="UniProtKB-UniRule"/>
</dbReference>
<dbReference type="Pfam" id="PF08459">
    <property type="entry name" value="UvrC_RNaseH_dom"/>
    <property type="match status" value="1"/>
</dbReference>
<comment type="subcellular location">
    <subcellularLocation>
        <location evidence="7">Cytoplasm</location>
    </subcellularLocation>
</comment>
<dbReference type="CDD" id="cd10434">
    <property type="entry name" value="GIY-YIG_UvrC_Cho"/>
    <property type="match status" value="1"/>
</dbReference>
<name>A4BXJ0_9FLAO</name>
<feature type="domain" description="UvrC family homology region profile" evidence="9">
    <location>
        <begin position="285"/>
        <end position="470"/>
    </location>
</feature>
<keyword evidence="11" id="KW-1185">Reference proteome</keyword>
<evidence type="ECO:0000256" key="5">
    <source>
        <dbReference type="ARBA" id="ARBA00023204"/>
    </source>
</evidence>
<dbReference type="InterPro" id="IPR036876">
    <property type="entry name" value="UVR_dom_sf"/>
</dbReference>
<dbReference type="Gene3D" id="3.40.1440.10">
    <property type="entry name" value="GIY-YIG endonuclease"/>
    <property type="match status" value="1"/>
</dbReference>
<dbReference type="SUPFAM" id="SSF82771">
    <property type="entry name" value="GIY-YIG endonuclease"/>
    <property type="match status" value="1"/>
</dbReference>
<dbReference type="Pfam" id="PF01541">
    <property type="entry name" value="GIY-YIG"/>
    <property type="match status" value="1"/>
</dbReference>
<dbReference type="InterPro" id="IPR047296">
    <property type="entry name" value="GIY-YIG_UvrC_Cho"/>
</dbReference>
<dbReference type="PROSITE" id="PS50165">
    <property type="entry name" value="UVRC"/>
    <property type="match status" value="1"/>
</dbReference>
<proteinExistence type="inferred from homology"/>
<dbReference type="InterPro" id="IPR000305">
    <property type="entry name" value="GIY-YIG_endonuc"/>
</dbReference>
<keyword evidence="5 7" id="KW-0234">DNA repair</keyword>
<evidence type="ECO:0000256" key="2">
    <source>
        <dbReference type="ARBA" id="ARBA00022763"/>
    </source>
</evidence>
<dbReference type="GO" id="GO:0009381">
    <property type="term" value="F:excinuclease ABC activity"/>
    <property type="evidence" value="ECO:0007669"/>
    <property type="project" value="UniProtKB-UniRule"/>
</dbReference>
<dbReference type="InterPro" id="IPR035901">
    <property type="entry name" value="GIY-YIG_endonuc_sf"/>
</dbReference>
<comment type="similarity">
    <text evidence="7">Belongs to the UvrC family.</text>
</comment>
<dbReference type="OrthoDB" id="9804933at2"/>
<organism evidence="10 11">
    <name type="scientific">Polaribacter irgensii 23-P</name>
    <dbReference type="NCBI Taxonomy" id="313594"/>
    <lineage>
        <taxon>Bacteria</taxon>
        <taxon>Pseudomonadati</taxon>
        <taxon>Bacteroidota</taxon>
        <taxon>Flavobacteriia</taxon>
        <taxon>Flavobacteriales</taxon>
        <taxon>Flavobacteriaceae</taxon>
    </lineage>
</organism>
<dbReference type="InterPro" id="IPR038476">
    <property type="entry name" value="UvrC_RNase_H_dom_sf"/>
</dbReference>
<evidence type="ECO:0000256" key="1">
    <source>
        <dbReference type="ARBA" id="ARBA00022490"/>
    </source>
</evidence>
<evidence type="ECO:0000256" key="7">
    <source>
        <dbReference type="HAMAP-Rule" id="MF_00203"/>
    </source>
</evidence>
<dbReference type="FunFam" id="3.40.1440.10:FF:000001">
    <property type="entry name" value="UvrABC system protein C"/>
    <property type="match status" value="1"/>
</dbReference>
<dbReference type="PANTHER" id="PTHR30562">
    <property type="entry name" value="UVRC/OXIDOREDUCTASE"/>
    <property type="match status" value="1"/>
</dbReference>
<dbReference type="HAMAP" id="MF_00203">
    <property type="entry name" value="UvrC"/>
    <property type="match status" value="1"/>
</dbReference>
<dbReference type="GO" id="GO:0009432">
    <property type="term" value="P:SOS response"/>
    <property type="evidence" value="ECO:0007669"/>
    <property type="project" value="UniProtKB-UniRule"/>
</dbReference>
<evidence type="ECO:0000259" key="9">
    <source>
        <dbReference type="PROSITE" id="PS50165"/>
    </source>
</evidence>
<evidence type="ECO:0000313" key="11">
    <source>
        <dbReference type="Proteomes" id="UP000003053"/>
    </source>
</evidence>
<dbReference type="STRING" id="313594.PI23P_04267"/>
<dbReference type="Proteomes" id="UP000003053">
    <property type="component" value="Unassembled WGS sequence"/>
</dbReference>
<comment type="caution">
    <text evidence="10">The sequence shown here is derived from an EMBL/GenBank/DDBJ whole genome shotgun (WGS) entry which is preliminary data.</text>
</comment>
<comment type="subunit">
    <text evidence="7">Interacts with UvrB in an incision complex.</text>
</comment>
<dbReference type="GO" id="GO:0005737">
    <property type="term" value="C:cytoplasm"/>
    <property type="evidence" value="ECO:0007669"/>
    <property type="project" value="UniProtKB-SubCell"/>
</dbReference>
<dbReference type="AlphaFoldDB" id="A4BXJ0"/>
<dbReference type="Pfam" id="PF22920">
    <property type="entry name" value="UvrC_RNaseH"/>
    <property type="match status" value="1"/>
</dbReference>
<dbReference type="PROSITE" id="PS50164">
    <property type="entry name" value="GIY_YIG"/>
    <property type="match status" value="1"/>
</dbReference>